<dbReference type="InterPro" id="IPR001647">
    <property type="entry name" value="HTH_TetR"/>
</dbReference>
<dbReference type="SUPFAM" id="SSF48498">
    <property type="entry name" value="Tetracyclin repressor-like, C-terminal domain"/>
    <property type="match status" value="1"/>
</dbReference>
<evidence type="ECO:0000313" key="5">
    <source>
        <dbReference type="Proteomes" id="UP001165427"/>
    </source>
</evidence>
<reference evidence="4" key="1">
    <citation type="submission" date="2022-04" db="EMBL/GenBank/DDBJ databases">
        <title>Desulfatitalea alkaliphila sp. nov., a novel anaerobic sulfate-reducing bacterium isolated from terrestrial mud volcano, Taman Peninsula, Russia.</title>
        <authorList>
            <person name="Khomyakova M.A."/>
            <person name="Merkel A.Y."/>
            <person name="Slobodkin A.I."/>
        </authorList>
    </citation>
    <scope>NUCLEOTIDE SEQUENCE</scope>
    <source>
        <strain evidence="4">M08but</strain>
    </source>
</reference>
<dbReference type="InterPro" id="IPR050109">
    <property type="entry name" value="HTH-type_TetR-like_transc_reg"/>
</dbReference>
<protein>
    <submittedName>
        <fullName evidence="4">CerR family C-terminal domain-containing protein</fullName>
    </submittedName>
</protein>
<accession>A0AA41UPA0</accession>
<dbReference type="RefSeq" id="WP_246904214.1">
    <property type="nucleotide sequence ID" value="NZ_JALJRB010000005.1"/>
</dbReference>
<comment type="caution">
    <text evidence="4">The sequence shown here is derived from an EMBL/GenBank/DDBJ whole genome shotgun (WGS) entry which is preliminary data.</text>
</comment>
<sequence>MATNSENISAKERLLEAGLAVFGRYGFEPSTTRAIARRAGVNMAAIPYYYDGKEGLYLAVVAHVAQRIEERMADTLAAVGALAAEGRPSGEAAPALLERLLGDLIDFMVGSSGAVRFARILLREQLHPSSAYETIFNRIMAPLIDAIARLLAVATGTTDMRRLRIRALSMIGQVMAFRVARESMVRMLDMAGYSADETEEIRRVVLEQTRFVLQGMGEKNASVSLG</sequence>
<dbReference type="GO" id="GO:0000976">
    <property type="term" value="F:transcription cis-regulatory region binding"/>
    <property type="evidence" value="ECO:0007669"/>
    <property type="project" value="TreeGrafter"/>
</dbReference>
<dbReference type="InterPro" id="IPR015292">
    <property type="entry name" value="Tscrpt_reg_YbiH_C"/>
</dbReference>
<evidence type="ECO:0000256" key="1">
    <source>
        <dbReference type="ARBA" id="ARBA00023125"/>
    </source>
</evidence>
<dbReference type="PRINTS" id="PR00455">
    <property type="entry name" value="HTHTETR"/>
</dbReference>
<dbReference type="InterPro" id="IPR009057">
    <property type="entry name" value="Homeodomain-like_sf"/>
</dbReference>
<dbReference type="GO" id="GO:0003700">
    <property type="term" value="F:DNA-binding transcription factor activity"/>
    <property type="evidence" value="ECO:0007669"/>
    <property type="project" value="TreeGrafter"/>
</dbReference>
<dbReference type="Gene3D" id="1.10.357.10">
    <property type="entry name" value="Tetracycline Repressor, domain 2"/>
    <property type="match status" value="1"/>
</dbReference>
<name>A0AA41UPA0_9BACT</name>
<dbReference type="Gene3D" id="1.10.10.60">
    <property type="entry name" value="Homeodomain-like"/>
    <property type="match status" value="1"/>
</dbReference>
<proteinExistence type="predicted"/>
<dbReference type="PROSITE" id="PS50977">
    <property type="entry name" value="HTH_TETR_2"/>
    <property type="match status" value="1"/>
</dbReference>
<dbReference type="Pfam" id="PF00440">
    <property type="entry name" value="TetR_N"/>
    <property type="match status" value="1"/>
</dbReference>
<dbReference type="AlphaFoldDB" id="A0AA41UPA0"/>
<dbReference type="InterPro" id="IPR036271">
    <property type="entry name" value="Tet_transcr_reg_TetR-rel_C_sf"/>
</dbReference>
<keyword evidence="1 2" id="KW-0238">DNA-binding</keyword>
<feature type="DNA-binding region" description="H-T-H motif" evidence="2">
    <location>
        <begin position="31"/>
        <end position="50"/>
    </location>
</feature>
<organism evidence="4 5">
    <name type="scientific">Desulfatitalea alkaliphila</name>
    <dbReference type="NCBI Taxonomy" id="2929485"/>
    <lineage>
        <taxon>Bacteria</taxon>
        <taxon>Pseudomonadati</taxon>
        <taxon>Thermodesulfobacteriota</taxon>
        <taxon>Desulfobacteria</taxon>
        <taxon>Desulfobacterales</taxon>
        <taxon>Desulfosarcinaceae</taxon>
        <taxon>Desulfatitalea</taxon>
    </lineage>
</organism>
<dbReference type="PANTHER" id="PTHR30055:SF226">
    <property type="entry name" value="HTH-TYPE TRANSCRIPTIONAL REGULATOR PKSA"/>
    <property type="match status" value="1"/>
</dbReference>
<gene>
    <name evidence="4" type="ORF">MRX98_06800</name>
</gene>
<dbReference type="SUPFAM" id="SSF46689">
    <property type="entry name" value="Homeodomain-like"/>
    <property type="match status" value="1"/>
</dbReference>
<dbReference type="Pfam" id="PF09209">
    <property type="entry name" value="CecR_C"/>
    <property type="match status" value="1"/>
</dbReference>
<dbReference type="Proteomes" id="UP001165427">
    <property type="component" value="Unassembled WGS sequence"/>
</dbReference>
<evidence type="ECO:0000259" key="3">
    <source>
        <dbReference type="PROSITE" id="PS50977"/>
    </source>
</evidence>
<evidence type="ECO:0000313" key="4">
    <source>
        <dbReference type="EMBL" id="MCJ8500278.1"/>
    </source>
</evidence>
<dbReference type="PANTHER" id="PTHR30055">
    <property type="entry name" value="HTH-TYPE TRANSCRIPTIONAL REGULATOR RUTR"/>
    <property type="match status" value="1"/>
</dbReference>
<dbReference type="EMBL" id="JALJRB010000005">
    <property type="protein sequence ID" value="MCJ8500278.1"/>
    <property type="molecule type" value="Genomic_DNA"/>
</dbReference>
<feature type="domain" description="HTH tetR-type" evidence="3">
    <location>
        <begin position="8"/>
        <end position="68"/>
    </location>
</feature>
<evidence type="ECO:0000256" key="2">
    <source>
        <dbReference type="PROSITE-ProRule" id="PRU00335"/>
    </source>
</evidence>
<keyword evidence="5" id="KW-1185">Reference proteome</keyword>